<protein>
    <recommendedName>
        <fullName evidence="2">Isoprenyl transferase</fullName>
        <ecNumber evidence="2">2.5.1.-</ecNumber>
    </recommendedName>
</protein>
<dbReference type="InterPro" id="IPR018520">
    <property type="entry name" value="UPP_synth-like_CS"/>
</dbReference>
<dbReference type="EMBL" id="CP042467">
    <property type="protein sequence ID" value="QED28203.1"/>
    <property type="molecule type" value="Genomic_DNA"/>
</dbReference>
<keyword evidence="1 2" id="KW-0808">Transferase</keyword>
<feature type="binding site" evidence="2">
    <location>
        <position position="82"/>
    </location>
    <ligand>
        <name>substrate</name>
    </ligand>
</feature>
<evidence type="ECO:0000256" key="1">
    <source>
        <dbReference type="ARBA" id="ARBA00022679"/>
    </source>
</evidence>
<reference evidence="3 4" key="1">
    <citation type="submission" date="2019-08" db="EMBL/GenBank/DDBJ databases">
        <authorList>
            <person name="Liang Q."/>
        </authorList>
    </citation>
    <scope>NUCLEOTIDE SEQUENCE [LARGE SCALE GENOMIC DNA]</scope>
    <source>
        <strain evidence="3 4">V1718</strain>
    </source>
</reference>
<feature type="binding site" evidence="2">
    <location>
        <position position="80"/>
    </location>
    <ligand>
        <name>substrate</name>
    </ligand>
</feature>
<comment type="function">
    <text evidence="2">Catalyzes the condensation of isopentenyl diphosphate (IPP) with allylic pyrophosphates generating different type of terpenoids.</text>
</comment>
<dbReference type="KEGG" id="bbae:FRD01_13365"/>
<keyword evidence="4" id="KW-1185">Reference proteome</keyword>
<feature type="binding site" evidence="2">
    <location>
        <position position="48"/>
    </location>
    <ligand>
        <name>substrate</name>
    </ligand>
</feature>
<dbReference type="NCBIfam" id="NF011405">
    <property type="entry name" value="PRK14830.1"/>
    <property type="match status" value="1"/>
</dbReference>
<dbReference type="RefSeq" id="WP_146960419.1">
    <property type="nucleotide sequence ID" value="NZ_CP042467.1"/>
</dbReference>
<dbReference type="GO" id="GO:0016094">
    <property type="term" value="P:polyprenol biosynthetic process"/>
    <property type="evidence" value="ECO:0007669"/>
    <property type="project" value="TreeGrafter"/>
</dbReference>
<dbReference type="Gene3D" id="3.40.1180.10">
    <property type="entry name" value="Decaprenyl diphosphate synthase-like"/>
    <property type="match status" value="1"/>
</dbReference>
<dbReference type="Pfam" id="PF01255">
    <property type="entry name" value="Prenyltransf"/>
    <property type="match status" value="1"/>
</dbReference>
<feature type="binding site" evidence="2">
    <location>
        <position position="218"/>
    </location>
    <ligand>
        <name>Mg(2+)</name>
        <dbReference type="ChEBI" id="CHEBI:18420"/>
    </ligand>
</feature>
<dbReference type="PANTHER" id="PTHR10291:SF0">
    <property type="entry name" value="DEHYDRODOLICHYL DIPHOSPHATE SYNTHASE 2"/>
    <property type="match status" value="1"/>
</dbReference>
<keyword evidence="2" id="KW-0460">Magnesium</keyword>
<feature type="binding site" evidence="2">
    <location>
        <begin position="205"/>
        <end position="207"/>
    </location>
    <ligand>
        <name>substrate</name>
    </ligand>
</feature>
<feature type="active site" evidence="2">
    <location>
        <position position="31"/>
    </location>
</feature>
<feature type="active site" description="Proton acceptor" evidence="2">
    <location>
        <position position="79"/>
    </location>
</feature>
<dbReference type="CDD" id="cd00475">
    <property type="entry name" value="Cis_IPPS"/>
    <property type="match status" value="1"/>
</dbReference>
<comment type="subunit">
    <text evidence="2">Homodimer.</text>
</comment>
<keyword evidence="2" id="KW-0479">Metal-binding</keyword>
<comment type="similarity">
    <text evidence="2">Belongs to the UPP synthase family.</text>
</comment>
<dbReference type="HAMAP" id="MF_01139">
    <property type="entry name" value="ISPT"/>
    <property type="match status" value="1"/>
</dbReference>
<dbReference type="PROSITE" id="PS01066">
    <property type="entry name" value="UPP_SYNTHASE"/>
    <property type="match status" value="1"/>
</dbReference>
<gene>
    <name evidence="3" type="ORF">FRD01_13365</name>
</gene>
<evidence type="ECO:0000313" key="4">
    <source>
        <dbReference type="Proteomes" id="UP000321595"/>
    </source>
</evidence>
<accession>A0A5B8XVS7</accession>
<sequence>MLARKPKLHVDEAVLKTCTGPMPKHVGIIMDGNGRWAKGRGMPRIKGHHEGANAVRRTVESCRYLEIPHLTLYAFSSQNWGRPQDEVTGLMTLFDVYIKKERQRLIDNGVAMRMIGDRSRLSPGLLRAVEGLEDATAHNSDLILQVAVSYGGREEILSAVKAIAKEISDGTLRAEDIDEHTVSDHLYTRNIPDPELIIRTSGEFRVSNFLLWQAAYAEFFVTDTMWPDFNEVHLRDALNSFGSRERRFGLTSAQLSETSEEE</sequence>
<feature type="binding site" evidence="2">
    <location>
        <begin position="32"/>
        <end position="35"/>
    </location>
    <ligand>
        <name>substrate</name>
    </ligand>
</feature>
<dbReference type="GO" id="GO:0045547">
    <property type="term" value="F:ditrans,polycis-polyprenyl diphosphate synthase [(2E,6E)-farnesyl diphosphate specific] activity"/>
    <property type="evidence" value="ECO:0007669"/>
    <property type="project" value="TreeGrafter"/>
</dbReference>
<dbReference type="AlphaFoldDB" id="A0A5B8XVS7"/>
<evidence type="ECO:0000256" key="2">
    <source>
        <dbReference type="HAMAP-Rule" id="MF_01139"/>
    </source>
</evidence>
<name>A0A5B8XVS7_9DELT</name>
<evidence type="ECO:0000313" key="3">
    <source>
        <dbReference type="EMBL" id="QED28203.1"/>
    </source>
</evidence>
<dbReference type="FunFam" id="3.40.1180.10:FF:000001">
    <property type="entry name" value="(2E,6E)-farnesyl-diphosphate-specific ditrans,polycis-undecaprenyl-diphosphate synthase"/>
    <property type="match status" value="1"/>
</dbReference>
<proteinExistence type="inferred from homology"/>
<dbReference type="NCBIfam" id="TIGR00055">
    <property type="entry name" value="uppS"/>
    <property type="match status" value="1"/>
</dbReference>
<feature type="binding site" evidence="2">
    <location>
        <position position="199"/>
    </location>
    <ligand>
        <name>substrate</name>
    </ligand>
</feature>
<organism evidence="3 4">
    <name type="scientific">Microvenator marinus</name>
    <dbReference type="NCBI Taxonomy" id="2600177"/>
    <lineage>
        <taxon>Bacteria</taxon>
        <taxon>Deltaproteobacteria</taxon>
        <taxon>Bradymonadales</taxon>
        <taxon>Microvenatoraceae</taxon>
        <taxon>Microvenator</taxon>
    </lineage>
</organism>
<dbReference type="Proteomes" id="UP000321595">
    <property type="component" value="Chromosome"/>
</dbReference>
<comment type="cofactor">
    <cofactor evidence="2">
        <name>Mg(2+)</name>
        <dbReference type="ChEBI" id="CHEBI:18420"/>
    </cofactor>
    <text evidence="2">Binds 2 magnesium ions per subunit.</text>
</comment>
<feature type="binding site" evidence="2">
    <location>
        <position position="44"/>
    </location>
    <ligand>
        <name>substrate</name>
    </ligand>
</feature>
<dbReference type="OrthoDB" id="4191603at2"/>
<dbReference type="InterPro" id="IPR001441">
    <property type="entry name" value="UPP_synth-like"/>
</dbReference>
<dbReference type="PANTHER" id="PTHR10291">
    <property type="entry name" value="DEHYDRODOLICHYL DIPHOSPHATE SYNTHASE FAMILY MEMBER"/>
    <property type="match status" value="1"/>
</dbReference>
<dbReference type="SUPFAM" id="SSF64005">
    <property type="entry name" value="Undecaprenyl diphosphate synthase"/>
    <property type="match status" value="1"/>
</dbReference>
<dbReference type="EC" id="2.5.1.-" evidence="2"/>
<feature type="binding site" evidence="2">
    <location>
        <position position="36"/>
    </location>
    <ligand>
        <name>substrate</name>
    </ligand>
</feature>
<dbReference type="InterPro" id="IPR036424">
    <property type="entry name" value="UPP_synth-like_sf"/>
</dbReference>
<feature type="binding site" evidence="2">
    <location>
        <position position="31"/>
    </location>
    <ligand>
        <name>Mg(2+)</name>
        <dbReference type="ChEBI" id="CHEBI:18420"/>
    </ligand>
</feature>
<comment type="caution">
    <text evidence="2">Lacks conserved residue(s) required for the propagation of feature annotation.</text>
</comment>
<dbReference type="GO" id="GO:0000287">
    <property type="term" value="F:magnesium ion binding"/>
    <property type="evidence" value="ECO:0007669"/>
    <property type="project" value="UniProtKB-UniRule"/>
</dbReference>